<dbReference type="AlphaFoldDB" id="A0A183H2R1"/>
<reference evidence="1 2" key="2">
    <citation type="submission" date="2018-11" db="EMBL/GenBank/DDBJ databases">
        <authorList>
            <consortium name="Pathogen Informatics"/>
        </authorList>
    </citation>
    <scope>NUCLEOTIDE SEQUENCE [LARGE SCALE GENOMIC DNA]</scope>
</reference>
<organism evidence="3">
    <name type="scientific">Onchocerca flexuosa</name>
    <dbReference type="NCBI Taxonomy" id="387005"/>
    <lineage>
        <taxon>Eukaryota</taxon>
        <taxon>Metazoa</taxon>
        <taxon>Ecdysozoa</taxon>
        <taxon>Nematoda</taxon>
        <taxon>Chromadorea</taxon>
        <taxon>Rhabditida</taxon>
        <taxon>Spirurina</taxon>
        <taxon>Spiruromorpha</taxon>
        <taxon>Filarioidea</taxon>
        <taxon>Onchocercidae</taxon>
        <taxon>Onchocerca</taxon>
    </lineage>
</organism>
<gene>
    <name evidence="1" type="ORF">OFLC_LOCUS1771</name>
</gene>
<name>A0A183H2R1_9BILA</name>
<dbReference type="WBParaSite" id="OFLC_0000177001-mRNA-1">
    <property type="protein sequence ID" value="OFLC_0000177001-mRNA-1"/>
    <property type="gene ID" value="OFLC_0000177001"/>
</dbReference>
<dbReference type="STRING" id="387005.A0A183H2R1"/>
<keyword evidence="2" id="KW-1185">Reference proteome</keyword>
<proteinExistence type="predicted"/>
<evidence type="ECO:0000313" key="1">
    <source>
        <dbReference type="EMBL" id="VDO30727.1"/>
    </source>
</evidence>
<sequence length="135" mass="15567">MFRPVGLRRGWDEDYFGSYGIRVWIDCWNSGLFQQISPFSSFFGLLLFLRAFLVPEEIELGEREREDESLKKLVTIGAPFDLFQTLVKSHCKYSAYSITEASGICSLAHYGQEQLKNVSISLCALRFKVYLKNPH</sequence>
<evidence type="ECO:0000313" key="2">
    <source>
        <dbReference type="Proteomes" id="UP000267606"/>
    </source>
</evidence>
<dbReference type="EMBL" id="UZAJ01000898">
    <property type="protein sequence ID" value="VDO30727.1"/>
    <property type="molecule type" value="Genomic_DNA"/>
</dbReference>
<dbReference type="Proteomes" id="UP000267606">
    <property type="component" value="Unassembled WGS sequence"/>
</dbReference>
<reference evidence="3" key="1">
    <citation type="submission" date="2016-06" db="UniProtKB">
        <authorList>
            <consortium name="WormBaseParasite"/>
        </authorList>
    </citation>
    <scope>IDENTIFICATION</scope>
</reference>
<accession>A0A183H2R1</accession>
<protein>
    <submittedName>
        <fullName evidence="1 3">Uncharacterized protein</fullName>
    </submittedName>
</protein>
<evidence type="ECO:0000313" key="3">
    <source>
        <dbReference type="WBParaSite" id="OFLC_0000177001-mRNA-1"/>
    </source>
</evidence>